<reference evidence="2" key="1">
    <citation type="submission" date="2017-02" db="EMBL/GenBank/DDBJ databases">
        <title>Complete genome sequence of Cupriavidus necator strain NH9, a 3-chlorobenzoate degrader.</title>
        <authorList>
            <person name="Moriuchi R."/>
            <person name="Dohra H."/>
            <person name="Ogawa N."/>
        </authorList>
    </citation>
    <scope>NUCLEOTIDE SEQUENCE [LARGE SCALE GENOMIC DNA]</scope>
    <source>
        <strain evidence="2">NH9</strain>
    </source>
</reference>
<gene>
    <name evidence="1" type="ORF">BJN34_11430</name>
</gene>
<dbReference type="Proteomes" id="UP000189627">
    <property type="component" value="Chromosome 1"/>
</dbReference>
<organism evidence="1 2">
    <name type="scientific">Cupriavidus necator</name>
    <name type="common">Alcaligenes eutrophus</name>
    <name type="synonym">Ralstonia eutropha</name>
    <dbReference type="NCBI Taxonomy" id="106590"/>
    <lineage>
        <taxon>Bacteria</taxon>
        <taxon>Pseudomonadati</taxon>
        <taxon>Pseudomonadota</taxon>
        <taxon>Betaproteobacteria</taxon>
        <taxon>Burkholderiales</taxon>
        <taxon>Burkholderiaceae</taxon>
        <taxon>Cupriavidus</taxon>
    </lineage>
</organism>
<sequence length="71" mass="7555">MMVHIVVIKFLFVGTSMVPLMLGTLTIQTRTRKRLAWACLALLASLLLTVDPTAVARARVDGVILGSSCGG</sequence>
<name>A0A1U9UPY6_CUPNE</name>
<protein>
    <submittedName>
        <fullName evidence="1">Uncharacterized protein</fullName>
    </submittedName>
</protein>
<proteinExistence type="predicted"/>
<dbReference type="EMBL" id="CP017757">
    <property type="protein sequence ID" value="AQV94497.1"/>
    <property type="molecule type" value="Genomic_DNA"/>
</dbReference>
<dbReference type="AlphaFoldDB" id="A0A1U9UPY6"/>
<evidence type="ECO:0000313" key="1">
    <source>
        <dbReference type="EMBL" id="AQV94497.1"/>
    </source>
</evidence>
<accession>A0A1U9UPY6</accession>
<dbReference type="KEGG" id="cuh:BJN34_11430"/>
<evidence type="ECO:0000313" key="2">
    <source>
        <dbReference type="Proteomes" id="UP000189627"/>
    </source>
</evidence>